<sequence length="225" mass="25567">TRLRDRVTIAAEADQALADCFASRWVGYEIQEVTEVRLRQESRGRPGRNTRYRRITTTRHRLHFLVREDLVAVDACSDGCWPLVTNDRELPAADLLVAYKHQPHLERRHHLLKGDQLVAPVFLRDPARIEGLMTCHFIALLLQALLELQIRREMARCDLPSLPLYPEDRSAIAPSAERIIQVFNGVARHQLTDAAGNPVQTFPPELTVLQQQLLDLLAVPSACYA</sequence>
<proteinExistence type="predicted"/>
<name>T0Y3V9_9ZZZZ</name>
<reference evidence="1" key="2">
    <citation type="journal article" date="2014" name="ISME J.">
        <title>Microbial stratification in low pH oxic and suboxic macroscopic growths along an acid mine drainage.</title>
        <authorList>
            <person name="Mendez-Garcia C."/>
            <person name="Mesa V."/>
            <person name="Sprenger R.R."/>
            <person name="Richter M."/>
            <person name="Diez M.S."/>
            <person name="Solano J."/>
            <person name="Bargiela R."/>
            <person name="Golyshina O.V."/>
            <person name="Manteca A."/>
            <person name="Ramos J.L."/>
            <person name="Gallego J.R."/>
            <person name="Llorente I."/>
            <person name="Martins Dos Santos V.A."/>
            <person name="Jensen O.N."/>
            <person name="Pelaez A.I."/>
            <person name="Sanchez J."/>
            <person name="Ferrer M."/>
        </authorList>
    </citation>
    <scope>NUCLEOTIDE SEQUENCE</scope>
</reference>
<comment type="caution">
    <text evidence="1">The sequence shown here is derived from an EMBL/GenBank/DDBJ whole genome shotgun (WGS) entry which is preliminary data.</text>
</comment>
<protein>
    <submittedName>
        <fullName evidence="1">Transposase-like protein</fullName>
    </submittedName>
</protein>
<organism evidence="1">
    <name type="scientific">mine drainage metagenome</name>
    <dbReference type="NCBI Taxonomy" id="410659"/>
    <lineage>
        <taxon>unclassified sequences</taxon>
        <taxon>metagenomes</taxon>
        <taxon>ecological metagenomes</taxon>
    </lineage>
</organism>
<evidence type="ECO:0000313" key="1">
    <source>
        <dbReference type="EMBL" id="EQD27728.1"/>
    </source>
</evidence>
<dbReference type="SUPFAM" id="SSF53098">
    <property type="entry name" value="Ribonuclease H-like"/>
    <property type="match status" value="1"/>
</dbReference>
<reference evidence="1" key="1">
    <citation type="submission" date="2013-08" db="EMBL/GenBank/DDBJ databases">
        <authorList>
            <person name="Mendez C."/>
            <person name="Richter M."/>
            <person name="Ferrer M."/>
            <person name="Sanchez J."/>
        </authorList>
    </citation>
    <scope>NUCLEOTIDE SEQUENCE</scope>
</reference>
<gene>
    <name evidence="1" type="ORF">B1B_19049</name>
</gene>
<dbReference type="EMBL" id="AUZY01012792">
    <property type="protein sequence ID" value="EQD27728.1"/>
    <property type="molecule type" value="Genomic_DNA"/>
</dbReference>
<accession>T0Y3V9</accession>
<dbReference type="AlphaFoldDB" id="T0Y3V9"/>
<feature type="non-terminal residue" evidence="1">
    <location>
        <position position="1"/>
    </location>
</feature>
<dbReference type="InterPro" id="IPR012337">
    <property type="entry name" value="RNaseH-like_sf"/>
</dbReference>